<organism evidence="1 2">
    <name type="scientific">Paenibacillus amylolyticus</name>
    <dbReference type="NCBI Taxonomy" id="1451"/>
    <lineage>
        <taxon>Bacteria</taxon>
        <taxon>Bacillati</taxon>
        <taxon>Bacillota</taxon>
        <taxon>Bacilli</taxon>
        <taxon>Bacillales</taxon>
        <taxon>Paenibacillaceae</taxon>
        <taxon>Paenibacillus</taxon>
    </lineage>
</organism>
<name>A0AAP5LQ15_PAEAM</name>
<reference evidence="1" key="1">
    <citation type="submission" date="2023-07" db="EMBL/GenBank/DDBJ databases">
        <title>Sorghum-associated microbial communities from plants grown in Nebraska, USA.</title>
        <authorList>
            <person name="Schachtman D."/>
        </authorList>
    </citation>
    <scope>NUCLEOTIDE SEQUENCE</scope>
    <source>
        <strain evidence="1">BE80</strain>
    </source>
</reference>
<dbReference type="Proteomes" id="UP001254832">
    <property type="component" value="Unassembled WGS sequence"/>
</dbReference>
<accession>A0AAP5LQ15</accession>
<evidence type="ECO:0000313" key="1">
    <source>
        <dbReference type="EMBL" id="MDR6726876.1"/>
    </source>
</evidence>
<evidence type="ECO:0008006" key="3">
    <source>
        <dbReference type="Google" id="ProtNLM"/>
    </source>
</evidence>
<proteinExistence type="predicted"/>
<dbReference type="RefSeq" id="WP_310145432.1">
    <property type="nucleotide sequence ID" value="NZ_JAVDTR010000021.1"/>
</dbReference>
<dbReference type="EMBL" id="JAVDTR010000021">
    <property type="protein sequence ID" value="MDR6726876.1"/>
    <property type="molecule type" value="Genomic_DNA"/>
</dbReference>
<gene>
    <name evidence="1" type="ORF">J2W91_005401</name>
</gene>
<comment type="caution">
    <text evidence="1">The sequence shown here is derived from an EMBL/GenBank/DDBJ whole genome shotgun (WGS) entry which is preliminary data.</text>
</comment>
<sequence length="157" mass="17934">MIIPKHEFIVIEEQIPLVDVTWNENRVLINGLEVSPQASIDNELINYFNDSLNWIKSKGPSDSFPGYGLDQYGYTIISDIENLITFKNIIAAWRDLFSNAPTELILTGNYGWKAASEIGHYEKISFNRFELIESLNKLIEVIEMAIESNHCVIHFGV</sequence>
<dbReference type="AlphaFoldDB" id="A0AAP5LQ15"/>
<evidence type="ECO:0000313" key="2">
    <source>
        <dbReference type="Proteomes" id="UP001254832"/>
    </source>
</evidence>
<protein>
    <recommendedName>
        <fullName evidence="3">DUF1877 family protein</fullName>
    </recommendedName>
</protein>